<evidence type="ECO:0000256" key="1">
    <source>
        <dbReference type="SAM" id="Phobius"/>
    </source>
</evidence>
<evidence type="ECO:0000313" key="2">
    <source>
        <dbReference type="EMBL" id="HFQ79335.1"/>
    </source>
</evidence>
<feature type="transmembrane region" description="Helical" evidence="1">
    <location>
        <begin position="15"/>
        <end position="39"/>
    </location>
</feature>
<gene>
    <name evidence="2" type="ORF">ENT99_06535</name>
    <name evidence="3" type="ORF">ENU64_03075</name>
</gene>
<keyword evidence="1" id="KW-1133">Transmembrane helix</keyword>
<dbReference type="AlphaFoldDB" id="A0A7J3MXU7"/>
<proteinExistence type="predicted"/>
<dbReference type="EMBL" id="DTAU01000127">
    <property type="protein sequence ID" value="HFQ79335.1"/>
    <property type="molecule type" value="Genomic_DNA"/>
</dbReference>
<protein>
    <submittedName>
        <fullName evidence="3">Uncharacterized protein</fullName>
    </submittedName>
</protein>
<accession>A0A7J3MXU7</accession>
<name>A0A7J3MXU7_9CREN</name>
<dbReference type="EMBL" id="DTDH01000090">
    <property type="protein sequence ID" value="HGT98393.1"/>
    <property type="molecule type" value="Genomic_DNA"/>
</dbReference>
<evidence type="ECO:0000313" key="3">
    <source>
        <dbReference type="EMBL" id="HGT98393.1"/>
    </source>
</evidence>
<keyword evidence="1" id="KW-0472">Membrane</keyword>
<sequence>MVMFVKGQSELLTTFMYIGLAVVVGVAMLSYFSSVLAGYRSQLDLLNNLQIESVNIFVSEISYDDRASTLWLLFKRIDGSLSDFFVAVDVGTSYLPCNSISFYNPREDSDGVICNDVGRDCIYSSSIYSGSMERVYVPWEGSIVDFRSYARSMGFTLSDTIHICRIENVCRYTSTQGLCRDSTIARIQLPETSIARIFIVTIHGGTPYIVGVHEVALG</sequence>
<organism evidence="3">
    <name type="scientific">Ignisphaera aggregans</name>
    <dbReference type="NCBI Taxonomy" id="334771"/>
    <lineage>
        <taxon>Archaea</taxon>
        <taxon>Thermoproteota</taxon>
        <taxon>Thermoprotei</taxon>
        <taxon>Desulfurococcales</taxon>
        <taxon>Desulfurococcaceae</taxon>
        <taxon>Ignisphaera</taxon>
    </lineage>
</organism>
<comment type="caution">
    <text evidence="3">The sequence shown here is derived from an EMBL/GenBank/DDBJ whole genome shotgun (WGS) entry which is preliminary data.</text>
</comment>
<reference evidence="3" key="1">
    <citation type="journal article" date="2020" name="mSystems">
        <title>Genome- and Community-Level Interaction Insights into Carbon Utilization and Element Cycling Functions of Hydrothermarchaeota in Hydrothermal Sediment.</title>
        <authorList>
            <person name="Zhou Z."/>
            <person name="Liu Y."/>
            <person name="Xu W."/>
            <person name="Pan J."/>
            <person name="Luo Z.H."/>
            <person name="Li M."/>
        </authorList>
    </citation>
    <scope>NUCLEOTIDE SEQUENCE [LARGE SCALE GENOMIC DNA]</scope>
    <source>
        <strain evidence="2">SpSt-629</strain>
        <strain evidence="3">SpSt-688</strain>
    </source>
</reference>
<keyword evidence="1" id="KW-0812">Transmembrane</keyword>